<evidence type="ECO:0000256" key="1">
    <source>
        <dbReference type="SAM" id="MobiDB-lite"/>
    </source>
</evidence>
<dbReference type="Proteomes" id="UP000216363">
    <property type="component" value="Unassembled WGS sequence"/>
</dbReference>
<dbReference type="Proteomes" id="UP000435957">
    <property type="component" value="Unassembled WGS sequence"/>
</dbReference>
<dbReference type="EMBL" id="NNRN01000055">
    <property type="protein sequence ID" value="OYR26257.1"/>
    <property type="molecule type" value="Genomic_DNA"/>
</dbReference>
<evidence type="ECO:0000313" key="3">
    <source>
        <dbReference type="EMBL" id="OYR26257.1"/>
    </source>
</evidence>
<organism evidence="3 4">
    <name type="scientific">Brucella lupini</name>
    <dbReference type="NCBI Taxonomy" id="255457"/>
    <lineage>
        <taxon>Bacteria</taxon>
        <taxon>Pseudomonadati</taxon>
        <taxon>Pseudomonadota</taxon>
        <taxon>Alphaproteobacteria</taxon>
        <taxon>Hyphomicrobiales</taxon>
        <taxon>Brucellaceae</taxon>
        <taxon>Brucella/Ochrobactrum group</taxon>
        <taxon>Brucella</taxon>
    </lineage>
</organism>
<dbReference type="GO" id="GO:0003676">
    <property type="term" value="F:nucleic acid binding"/>
    <property type="evidence" value="ECO:0007669"/>
    <property type="project" value="InterPro"/>
</dbReference>
<protein>
    <submittedName>
        <fullName evidence="3">Uncharacterized protein</fullName>
    </submittedName>
</protein>
<dbReference type="EMBL" id="WBWF01000027">
    <property type="protein sequence ID" value="KAB2701337.1"/>
    <property type="molecule type" value="Genomic_DNA"/>
</dbReference>
<reference evidence="3 4" key="1">
    <citation type="submission" date="2017-07" db="EMBL/GenBank/DDBJ databases">
        <title>Draft genome of Ochrobactrum lupini type strain LUP21.</title>
        <authorList>
            <person name="Krzyzanowska D.M."/>
            <person name="Jafra S."/>
        </authorList>
    </citation>
    <scope>NUCLEOTIDE SEQUENCE [LARGE SCALE GENOMIC DNA]</scope>
    <source>
        <strain evidence="3 4">LUP21</strain>
    </source>
</reference>
<reference evidence="2 5" key="2">
    <citation type="submission" date="2019-09" db="EMBL/GenBank/DDBJ databases">
        <title>Taxonomic organization of the family Brucellaceae based on a phylogenomic approach.</title>
        <authorList>
            <person name="Leclercq S."/>
            <person name="Cloeckaert A."/>
            <person name="Zygmunt M.S."/>
        </authorList>
    </citation>
    <scope>NUCLEOTIDE SEQUENCE [LARGE SCALE GENOMIC DNA]</scope>
    <source>
        <strain evidence="2 5">LUP23</strain>
    </source>
</reference>
<gene>
    <name evidence="3" type="ORF">CES86_3725</name>
    <name evidence="2" type="ORF">F9L03_24140</name>
</gene>
<keyword evidence="5" id="KW-1185">Reference proteome</keyword>
<feature type="compositionally biased region" description="Basic and acidic residues" evidence="1">
    <location>
        <begin position="201"/>
        <end position="210"/>
    </location>
</feature>
<dbReference type="InterPro" id="IPR036397">
    <property type="entry name" value="RNaseH_sf"/>
</dbReference>
<evidence type="ECO:0000313" key="5">
    <source>
        <dbReference type="Proteomes" id="UP000435957"/>
    </source>
</evidence>
<proteinExistence type="predicted"/>
<comment type="caution">
    <text evidence="3">The sequence shown here is derived from an EMBL/GenBank/DDBJ whole genome shotgun (WGS) entry which is preliminary data.</text>
</comment>
<feature type="region of interest" description="Disordered" evidence="1">
    <location>
        <begin position="201"/>
        <end position="221"/>
    </location>
</feature>
<evidence type="ECO:0000313" key="2">
    <source>
        <dbReference type="EMBL" id="KAB2701337.1"/>
    </source>
</evidence>
<evidence type="ECO:0000313" key="4">
    <source>
        <dbReference type="Proteomes" id="UP000216363"/>
    </source>
</evidence>
<dbReference type="RefSeq" id="WP_094515147.1">
    <property type="nucleotide sequence ID" value="NZ_JBHEEP010000030.1"/>
</dbReference>
<accession>A0A256GGH6</accession>
<sequence>MTLHKLTIDISTKAGWCLLLDDSAKPKDEQRPVGQRLFYGTWDLTRDRDGNKCTRRGQYYLNLWDSISQMRRHHGIEEEDIEIVIEAEAYSAARTEASAQLAGGWLATLEIMCERRALLYPRTVTTSSWRKAFIGVSMAPKEIKDTEEQPNARRTWIKEKVLEECARRGLKPQNDNEADAIGIMFWLVSGGKIHQEAKRAAKKAKSLEKRRQQKMNFKVAA</sequence>
<name>A0A256GGH6_9HYPH</name>
<dbReference type="AlphaFoldDB" id="A0A256GGH6"/>
<dbReference type="Gene3D" id="3.30.420.10">
    <property type="entry name" value="Ribonuclease H-like superfamily/Ribonuclease H"/>
    <property type="match status" value="1"/>
</dbReference>